<dbReference type="InterPro" id="IPR008780">
    <property type="entry name" value="Plasmodium_Vir"/>
</dbReference>
<feature type="region of interest" description="Disordered" evidence="1">
    <location>
        <begin position="238"/>
        <end position="268"/>
    </location>
</feature>
<accession>A0A8S4H7B7</accession>
<dbReference type="EMBL" id="CAJZCX010000004">
    <property type="protein sequence ID" value="CAG9473082.1"/>
    <property type="molecule type" value="Genomic_DNA"/>
</dbReference>
<proteinExistence type="predicted"/>
<dbReference type="Proteomes" id="UP000779233">
    <property type="component" value="Unassembled WGS sequence"/>
</dbReference>
<organism evidence="2 3">
    <name type="scientific">Plasmodium vivax</name>
    <name type="common">malaria parasite P. vivax</name>
    <dbReference type="NCBI Taxonomy" id="5855"/>
    <lineage>
        <taxon>Eukaryota</taxon>
        <taxon>Sar</taxon>
        <taxon>Alveolata</taxon>
        <taxon>Apicomplexa</taxon>
        <taxon>Aconoidasida</taxon>
        <taxon>Haemosporida</taxon>
        <taxon>Plasmodiidae</taxon>
        <taxon>Plasmodium</taxon>
        <taxon>Plasmodium (Plasmodium)</taxon>
    </lineage>
</organism>
<dbReference type="AlphaFoldDB" id="A0A8S4H7B7"/>
<evidence type="ECO:0000313" key="3">
    <source>
        <dbReference type="Proteomes" id="UP000779233"/>
    </source>
</evidence>
<reference evidence="2" key="1">
    <citation type="submission" date="2021-09" db="EMBL/GenBank/DDBJ databases">
        <authorList>
            <consortium name="Pathogen Informatics"/>
        </authorList>
    </citation>
    <scope>NUCLEOTIDE SEQUENCE</scope>
    <source>
        <strain evidence="2">PvW1</strain>
    </source>
</reference>
<dbReference type="VEuPathDB" id="PlasmoDB:PVPAM_020028200"/>
<comment type="caution">
    <text evidence="2">The sequence shown here is derived from an EMBL/GenBank/DDBJ whole genome shotgun (WGS) entry which is preliminary data.</text>
</comment>
<evidence type="ECO:0000256" key="1">
    <source>
        <dbReference type="SAM" id="MobiDB-lite"/>
    </source>
</evidence>
<dbReference type="Pfam" id="PF05795">
    <property type="entry name" value="Plasmodium_Vir"/>
    <property type="match status" value="1"/>
</dbReference>
<protein>
    <submittedName>
        <fullName evidence="2">(malaria parasite P. vivax) hypothetical protein</fullName>
    </submittedName>
</protein>
<sequence length="348" mass="40747">MIGQGEDIWKELDRLTLLYSDYLNSVNFYDKLNDISKFSEYNEYCESLTSLPNGENIKKTCARLLKYLATNSFSRNNDNEYDYCLLLNYWVLNSLNIFLHSKHHSNIVTAFGNIVRIWNSFIDDNLKKRENETCKPNDSIIMDNDWRERKELYEYYVDYDPIIKTVKNYSYTCKEFYQYVEKKKYIYNHFKKLCPPNNTNRCPEFYAQCEQYDPEKVLPHFSCHREMLDEKAAAAAKASQKGDTYPRSEADSEENDGPKKPFDAPILSGKSQTVENVGNIFLGVVATTMTSGALYRFTPLGNMLRNIFGWNTNNMRNFNGGDFRLYDYASEPFNPYPGEEHYIGYHPA</sequence>
<evidence type="ECO:0000313" key="2">
    <source>
        <dbReference type="EMBL" id="CAG9473082.1"/>
    </source>
</evidence>
<name>A0A8S4H7B7_PLAVI</name>
<feature type="compositionally biased region" description="Basic and acidic residues" evidence="1">
    <location>
        <begin position="244"/>
        <end position="262"/>
    </location>
</feature>
<gene>
    <name evidence="2" type="ORF">PVW1_120012500</name>
</gene>